<keyword evidence="2" id="KW-1185">Reference proteome</keyword>
<dbReference type="AlphaFoldDB" id="A0A8D0C8I0"/>
<evidence type="ECO:0000313" key="1">
    <source>
        <dbReference type="Ensembl" id="ENSSMRP00000018886.1"/>
    </source>
</evidence>
<reference evidence="1" key="1">
    <citation type="submission" date="2025-08" db="UniProtKB">
        <authorList>
            <consortium name="Ensembl"/>
        </authorList>
    </citation>
    <scope>IDENTIFICATION</scope>
</reference>
<organism evidence="1 2">
    <name type="scientific">Salvator merianae</name>
    <name type="common">Argentine black and white tegu</name>
    <name type="synonym">Tupinambis merianae</name>
    <dbReference type="NCBI Taxonomy" id="96440"/>
    <lineage>
        <taxon>Eukaryota</taxon>
        <taxon>Metazoa</taxon>
        <taxon>Chordata</taxon>
        <taxon>Craniata</taxon>
        <taxon>Vertebrata</taxon>
        <taxon>Euteleostomi</taxon>
        <taxon>Lepidosauria</taxon>
        <taxon>Squamata</taxon>
        <taxon>Bifurcata</taxon>
        <taxon>Unidentata</taxon>
        <taxon>Episquamata</taxon>
        <taxon>Laterata</taxon>
        <taxon>Teiioidea</taxon>
        <taxon>Teiidae</taxon>
        <taxon>Salvator</taxon>
    </lineage>
</organism>
<dbReference type="Proteomes" id="UP000694421">
    <property type="component" value="Unplaced"/>
</dbReference>
<name>A0A8D0C8I0_SALMN</name>
<accession>A0A8D0C8I0</accession>
<protein>
    <submittedName>
        <fullName evidence="1">Uncharacterized protein</fullName>
    </submittedName>
</protein>
<proteinExistence type="predicted"/>
<sequence length="91" mass="10373">SPQTLEQPTSESSLGAYFISWRLWMKKNLSSIVEDSLCADTPTILNRFLSVLIFSLQINSCIHVMQNGHLKFPWGLMKKGTSLSLPHRLPW</sequence>
<evidence type="ECO:0000313" key="2">
    <source>
        <dbReference type="Proteomes" id="UP000694421"/>
    </source>
</evidence>
<dbReference type="Ensembl" id="ENSSMRT00000022134.1">
    <property type="protein sequence ID" value="ENSSMRP00000018886.1"/>
    <property type="gene ID" value="ENSSMRG00000014713.1"/>
</dbReference>
<reference evidence="1" key="2">
    <citation type="submission" date="2025-09" db="UniProtKB">
        <authorList>
            <consortium name="Ensembl"/>
        </authorList>
    </citation>
    <scope>IDENTIFICATION</scope>
</reference>